<evidence type="ECO:0000256" key="4">
    <source>
        <dbReference type="ARBA" id="ARBA00023163"/>
    </source>
</evidence>
<name>A0A4R3NXH5_9HYPH</name>
<organism evidence="6 7">
    <name type="scientific">Martelella mediterranea</name>
    <dbReference type="NCBI Taxonomy" id="293089"/>
    <lineage>
        <taxon>Bacteria</taxon>
        <taxon>Pseudomonadati</taxon>
        <taxon>Pseudomonadota</taxon>
        <taxon>Alphaproteobacteria</taxon>
        <taxon>Hyphomicrobiales</taxon>
        <taxon>Aurantimonadaceae</taxon>
        <taxon>Martelella</taxon>
    </lineage>
</organism>
<evidence type="ECO:0000256" key="2">
    <source>
        <dbReference type="ARBA" id="ARBA00023015"/>
    </source>
</evidence>
<dbReference type="Pfam" id="PF00126">
    <property type="entry name" value="HTH_1"/>
    <property type="match status" value="1"/>
</dbReference>
<dbReference type="RefSeq" id="WP_132308662.1">
    <property type="nucleotide sequence ID" value="NZ_SMAR01000003.1"/>
</dbReference>
<reference evidence="6 7" key="1">
    <citation type="submission" date="2019-03" db="EMBL/GenBank/DDBJ databases">
        <title>Freshwater and sediment microbial communities from various areas in North America, analyzing microbe dynamics in response to fracking.</title>
        <authorList>
            <person name="Lamendella R."/>
        </authorList>
    </citation>
    <scope>NUCLEOTIDE SEQUENCE [LARGE SCALE GENOMIC DNA]</scope>
    <source>
        <strain evidence="6 7">175.2</strain>
    </source>
</reference>
<dbReference type="SUPFAM" id="SSF53850">
    <property type="entry name" value="Periplasmic binding protein-like II"/>
    <property type="match status" value="1"/>
</dbReference>
<dbReference type="GO" id="GO:0003700">
    <property type="term" value="F:DNA-binding transcription factor activity"/>
    <property type="evidence" value="ECO:0007669"/>
    <property type="project" value="InterPro"/>
</dbReference>
<dbReference type="OrthoDB" id="8097684at2"/>
<dbReference type="PRINTS" id="PR00039">
    <property type="entry name" value="HTHLYSR"/>
</dbReference>
<evidence type="ECO:0000313" key="6">
    <source>
        <dbReference type="EMBL" id="TCT43171.1"/>
    </source>
</evidence>
<keyword evidence="3" id="KW-0238">DNA-binding</keyword>
<dbReference type="EMBL" id="SMAR01000003">
    <property type="protein sequence ID" value="TCT43171.1"/>
    <property type="molecule type" value="Genomic_DNA"/>
</dbReference>
<keyword evidence="4" id="KW-0804">Transcription</keyword>
<evidence type="ECO:0000313" key="7">
    <source>
        <dbReference type="Proteomes" id="UP000295097"/>
    </source>
</evidence>
<evidence type="ECO:0000256" key="1">
    <source>
        <dbReference type="ARBA" id="ARBA00009437"/>
    </source>
</evidence>
<protein>
    <submittedName>
        <fullName evidence="6">LysR family transcriptional regulator</fullName>
    </submittedName>
</protein>
<dbReference type="InterPro" id="IPR050176">
    <property type="entry name" value="LTTR"/>
</dbReference>
<gene>
    <name evidence="6" type="ORF">EDC90_1003182</name>
</gene>
<dbReference type="PANTHER" id="PTHR30579">
    <property type="entry name" value="TRANSCRIPTIONAL REGULATOR"/>
    <property type="match status" value="1"/>
</dbReference>
<dbReference type="SUPFAM" id="SSF46785">
    <property type="entry name" value="Winged helix' DNA-binding domain"/>
    <property type="match status" value="1"/>
</dbReference>
<sequence>MVGLLQTPLPVLDNDILRTFVAIAESGSFSAAAEVVFRTPSAVSMQIKRLEEQLGVSLFVRDARSVVLTDSGETLLAYARRMLALSNEAMSRFRHPEMHGVVRLGATDDVGERILPTVLKQFSAAFPGVMVDVTVDRSRSLEKRLRAQKLDLTILNAPSDFSDEFPSERILHEKLVWVGARGGTAYLKDPVPVSMWESTCAWRNEAVARLSAAGKRYRVAYLSATTLVQRAAVLADLAVAPMGAYYVTDDMEVLGESQGLPDLGYYDVRLMFSTQGGELIDAVADAIRNSYRSVEVHSRVA</sequence>
<dbReference type="InterPro" id="IPR000847">
    <property type="entry name" value="LysR_HTH_N"/>
</dbReference>
<dbReference type="PANTHER" id="PTHR30579:SF7">
    <property type="entry name" value="HTH-TYPE TRANSCRIPTIONAL REGULATOR LRHA-RELATED"/>
    <property type="match status" value="1"/>
</dbReference>
<dbReference type="AlphaFoldDB" id="A0A4R3NXH5"/>
<comment type="similarity">
    <text evidence="1">Belongs to the LysR transcriptional regulatory family.</text>
</comment>
<dbReference type="InterPro" id="IPR036388">
    <property type="entry name" value="WH-like_DNA-bd_sf"/>
</dbReference>
<comment type="caution">
    <text evidence="6">The sequence shown here is derived from an EMBL/GenBank/DDBJ whole genome shotgun (WGS) entry which is preliminary data.</text>
</comment>
<dbReference type="Proteomes" id="UP000295097">
    <property type="component" value="Unassembled WGS sequence"/>
</dbReference>
<dbReference type="Gene3D" id="1.10.10.10">
    <property type="entry name" value="Winged helix-like DNA-binding domain superfamily/Winged helix DNA-binding domain"/>
    <property type="match status" value="1"/>
</dbReference>
<dbReference type="Pfam" id="PF03466">
    <property type="entry name" value="LysR_substrate"/>
    <property type="match status" value="1"/>
</dbReference>
<dbReference type="GO" id="GO:0003677">
    <property type="term" value="F:DNA binding"/>
    <property type="evidence" value="ECO:0007669"/>
    <property type="project" value="UniProtKB-KW"/>
</dbReference>
<dbReference type="PROSITE" id="PS50931">
    <property type="entry name" value="HTH_LYSR"/>
    <property type="match status" value="1"/>
</dbReference>
<dbReference type="FunFam" id="1.10.10.10:FF:000001">
    <property type="entry name" value="LysR family transcriptional regulator"/>
    <property type="match status" value="1"/>
</dbReference>
<dbReference type="InterPro" id="IPR036390">
    <property type="entry name" value="WH_DNA-bd_sf"/>
</dbReference>
<keyword evidence="7" id="KW-1185">Reference proteome</keyword>
<evidence type="ECO:0000256" key="3">
    <source>
        <dbReference type="ARBA" id="ARBA00023125"/>
    </source>
</evidence>
<dbReference type="Gene3D" id="3.40.190.10">
    <property type="entry name" value="Periplasmic binding protein-like II"/>
    <property type="match status" value="2"/>
</dbReference>
<dbReference type="InterPro" id="IPR005119">
    <property type="entry name" value="LysR_subst-bd"/>
</dbReference>
<keyword evidence="2" id="KW-0805">Transcription regulation</keyword>
<feature type="domain" description="HTH lysR-type" evidence="5">
    <location>
        <begin position="12"/>
        <end position="69"/>
    </location>
</feature>
<accession>A0A4R3NXH5</accession>
<proteinExistence type="inferred from homology"/>
<evidence type="ECO:0000259" key="5">
    <source>
        <dbReference type="PROSITE" id="PS50931"/>
    </source>
</evidence>